<dbReference type="RefSeq" id="WP_346095251.1">
    <property type="nucleotide sequence ID" value="NZ_BAAABY010000023.1"/>
</dbReference>
<evidence type="ECO:0000313" key="3">
    <source>
        <dbReference type="EMBL" id="GAA0462420.1"/>
    </source>
</evidence>
<organism evidence="3 4">
    <name type="scientific">Streptomyces olivaceiscleroticus</name>
    <dbReference type="NCBI Taxonomy" id="68245"/>
    <lineage>
        <taxon>Bacteria</taxon>
        <taxon>Bacillati</taxon>
        <taxon>Actinomycetota</taxon>
        <taxon>Actinomycetes</taxon>
        <taxon>Kitasatosporales</taxon>
        <taxon>Streptomycetaceae</taxon>
        <taxon>Streptomyces</taxon>
    </lineage>
</organism>
<dbReference type="InterPro" id="IPR003594">
    <property type="entry name" value="HATPase_dom"/>
</dbReference>
<feature type="domain" description="Histidine kinase/HSP90-like ATPase" evidence="2">
    <location>
        <begin position="5"/>
        <end position="115"/>
    </location>
</feature>
<dbReference type="SUPFAM" id="SSF55874">
    <property type="entry name" value="ATPase domain of HSP90 chaperone/DNA topoisomerase II/histidine kinase"/>
    <property type="match status" value="1"/>
</dbReference>
<gene>
    <name evidence="3" type="ORF">GCM10010361_27810</name>
</gene>
<proteinExistence type="predicted"/>
<dbReference type="Pfam" id="PF13581">
    <property type="entry name" value="HATPase_c_2"/>
    <property type="match status" value="1"/>
</dbReference>
<dbReference type="GO" id="GO:0005524">
    <property type="term" value="F:ATP binding"/>
    <property type="evidence" value="ECO:0007669"/>
    <property type="project" value="UniProtKB-KW"/>
</dbReference>
<accession>A0ABP3JTI4</accession>
<evidence type="ECO:0000313" key="4">
    <source>
        <dbReference type="Proteomes" id="UP001500909"/>
    </source>
</evidence>
<dbReference type="Proteomes" id="UP001500909">
    <property type="component" value="Unassembled WGS sequence"/>
</dbReference>
<evidence type="ECO:0000259" key="2">
    <source>
        <dbReference type="Pfam" id="PF13581"/>
    </source>
</evidence>
<sequence length="124" mass="13296">MITSSQEADVSQARRATAAFLAENCPWVDRDAVVLVVSELIANAERHASGWWRLSVSVQEGSLVVELRDGSEAVPVARQGDLGGAGGHGWHIVQRLATDVAIENRPGGKSVRARWQPAENVLCA</sequence>
<comment type="caution">
    <text evidence="3">The sequence shown here is derived from an EMBL/GenBank/DDBJ whole genome shotgun (WGS) entry which is preliminary data.</text>
</comment>
<dbReference type="CDD" id="cd16936">
    <property type="entry name" value="HATPase_RsbW-like"/>
    <property type="match status" value="1"/>
</dbReference>
<evidence type="ECO:0000256" key="1">
    <source>
        <dbReference type="ARBA" id="ARBA00022527"/>
    </source>
</evidence>
<keyword evidence="1" id="KW-0808">Transferase</keyword>
<dbReference type="PANTHER" id="PTHR35526">
    <property type="entry name" value="ANTI-SIGMA-F FACTOR RSBW-RELATED"/>
    <property type="match status" value="1"/>
</dbReference>
<keyword evidence="1" id="KW-0723">Serine/threonine-protein kinase</keyword>
<protein>
    <submittedName>
        <fullName evidence="3">ATP-binding protein</fullName>
    </submittedName>
</protein>
<dbReference type="InterPro" id="IPR036890">
    <property type="entry name" value="HATPase_C_sf"/>
</dbReference>
<keyword evidence="1" id="KW-0418">Kinase</keyword>
<name>A0ABP3JTI4_9ACTN</name>
<keyword evidence="3" id="KW-0547">Nucleotide-binding</keyword>
<dbReference type="PANTHER" id="PTHR35526:SF3">
    <property type="entry name" value="ANTI-SIGMA-F FACTOR RSBW"/>
    <property type="match status" value="1"/>
</dbReference>
<keyword evidence="3" id="KW-0067">ATP-binding</keyword>
<dbReference type="InterPro" id="IPR050267">
    <property type="entry name" value="Anti-sigma-factor_SerPK"/>
</dbReference>
<keyword evidence="4" id="KW-1185">Reference proteome</keyword>
<dbReference type="Gene3D" id="3.30.565.10">
    <property type="entry name" value="Histidine kinase-like ATPase, C-terminal domain"/>
    <property type="match status" value="1"/>
</dbReference>
<dbReference type="EMBL" id="BAAABY010000023">
    <property type="protein sequence ID" value="GAA0462420.1"/>
    <property type="molecule type" value="Genomic_DNA"/>
</dbReference>
<reference evidence="4" key="1">
    <citation type="journal article" date="2019" name="Int. J. Syst. Evol. Microbiol.">
        <title>The Global Catalogue of Microorganisms (GCM) 10K type strain sequencing project: providing services to taxonomists for standard genome sequencing and annotation.</title>
        <authorList>
            <consortium name="The Broad Institute Genomics Platform"/>
            <consortium name="The Broad Institute Genome Sequencing Center for Infectious Disease"/>
            <person name="Wu L."/>
            <person name="Ma J."/>
        </authorList>
    </citation>
    <scope>NUCLEOTIDE SEQUENCE [LARGE SCALE GENOMIC DNA]</scope>
    <source>
        <strain evidence="4">JCM 4805</strain>
    </source>
</reference>